<evidence type="ECO:0000259" key="8">
    <source>
        <dbReference type="Pfam" id="PF04108"/>
    </source>
</evidence>
<organism evidence="9 10">
    <name type="scientific">Pyrrhoderma noxium</name>
    <dbReference type="NCBI Taxonomy" id="2282107"/>
    <lineage>
        <taxon>Eukaryota</taxon>
        <taxon>Fungi</taxon>
        <taxon>Dikarya</taxon>
        <taxon>Basidiomycota</taxon>
        <taxon>Agaricomycotina</taxon>
        <taxon>Agaricomycetes</taxon>
        <taxon>Hymenochaetales</taxon>
        <taxon>Hymenochaetaceae</taxon>
        <taxon>Pyrrhoderma</taxon>
    </lineage>
</organism>
<reference evidence="9 10" key="1">
    <citation type="journal article" date="2017" name="Mol. Ecol.">
        <title>Comparative and population genomic landscape of Phellinus noxius: A hypervariable fungus causing root rot in trees.</title>
        <authorList>
            <person name="Chung C.L."/>
            <person name="Lee T.J."/>
            <person name="Akiba M."/>
            <person name="Lee H.H."/>
            <person name="Kuo T.H."/>
            <person name="Liu D."/>
            <person name="Ke H.M."/>
            <person name="Yokoi T."/>
            <person name="Roa M.B."/>
            <person name="Lu M.J."/>
            <person name="Chang Y.Y."/>
            <person name="Ann P.J."/>
            <person name="Tsai J.N."/>
            <person name="Chen C.Y."/>
            <person name="Tzean S.S."/>
            <person name="Ota Y."/>
            <person name="Hattori T."/>
            <person name="Sahashi N."/>
            <person name="Liou R.F."/>
            <person name="Kikuchi T."/>
            <person name="Tsai I.J."/>
        </authorList>
    </citation>
    <scope>NUCLEOTIDE SEQUENCE [LARGE SCALE GENOMIC DNA]</scope>
    <source>
        <strain evidence="9 10">FFPRI411160</strain>
    </source>
</reference>
<evidence type="ECO:0000256" key="5">
    <source>
        <dbReference type="ARBA" id="ARBA00023136"/>
    </source>
</evidence>
<dbReference type="GO" id="GO:0034045">
    <property type="term" value="C:phagophore assembly site membrane"/>
    <property type="evidence" value="ECO:0007669"/>
    <property type="project" value="UniProtKB-SubCell"/>
</dbReference>
<dbReference type="PANTHER" id="PTHR28005">
    <property type="entry name" value="AUTOPHAGY-RELATED PROTEIN 17"/>
    <property type="match status" value="1"/>
</dbReference>
<gene>
    <name evidence="9" type="ORF">PNOK_0789100</name>
</gene>
<comment type="function">
    <text evidence="6">Autophagy-specific protein that functions in response to autophagy-inducing signals as a scaffold to recruit other ATG proteins to organize preautophagosomal structure (PAS) formation. Modulates the timing and magnitude of the autophagy response, such as the size of the sequestering vesicles. Plays particularly a role in pexophagy and nucleophagy.</text>
</comment>
<dbReference type="GO" id="GO:0060090">
    <property type="term" value="F:molecular adaptor activity"/>
    <property type="evidence" value="ECO:0007669"/>
    <property type="project" value="TreeGrafter"/>
</dbReference>
<name>A0A286U9K3_9AGAM</name>
<evidence type="ECO:0000313" key="9">
    <source>
        <dbReference type="EMBL" id="PAV16271.1"/>
    </source>
</evidence>
<dbReference type="GO" id="GO:0030295">
    <property type="term" value="F:protein kinase activator activity"/>
    <property type="evidence" value="ECO:0007669"/>
    <property type="project" value="TreeGrafter"/>
</dbReference>
<dbReference type="GO" id="GO:0034727">
    <property type="term" value="P:piecemeal microautophagy of the nucleus"/>
    <property type="evidence" value="ECO:0007669"/>
    <property type="project" value="TreeGrafter"/>
</dbReference>
<dbReference type="InParanoid" id="A0A286U9K3"/>
<keyword evidence="9" id="KW-0418">Kinase</keyword>
<dbReference type="STRING" id="2282107.A0A286U9K3"/>
<keyword evidence="10" id="KW-1185">Reference proteome</keyword>
<protein>
    <recommendedName>
        <fullName evidence="2 6">Autophagy-related protein 17</fullName>
    </recommendedName>
</protein>
<proteinExistence type="inferred from homology"/>
<comment type="caution">
    <text evidence="9">The sequence shown here is derived from an EMBL/GenBank/DDBJ whole genome shotgun (WGS) entry which is preliminary data.</text>
</comment>
<keyword evidence="5" id="KW-0472">Membrane</keyword>
<keyword evidence="3 6" id="KW-0963">Cytoplasm</keyword>
<evidence type="ECO:0000256" key="3">
    <source>
        <dbReference type="ARBA" id="ARBA00022490"/>
    </source>
</evidence>
<dbReference type="GO" id="GO:0000045">
    <property type="term" value="P:autophagosome assembly"/>
    <property type="evidence" value="ECO:0007669"/>
    <property type="project" value="TreeGrafter"/>
</dbReference>
<dbReference type="GO" id="GO:0000422">
    <property type="term" value="P:autophagy of mitochondrion"/>
    <property type="evidence" value="ECO:0007669"/>
    <property type="project" value="TreeGrafter"/>
</dbReference>
<dbReference type="GO" id="GO:1990316">
    <property type="term" value="C:Atg1/ULK1 kinase complex"/>
    <property type="evidence" value="ECO:0007669"/>
    <property type="project" value="TreeGrafter"/>
</dbReference>
<dbReference type="InterPro" id="IPR007240">
    <property type="entry name" value="Atg17"/>
</dbReference>
<dbReference type="Pfam" id="PF04108">
    <property type="entry name" value="ATG17_like"/>
    <property type="match status" value="1"/>
</dbReference>
<evidence type="ECO:0000256" key="2">
    <source>
        <dbReference type="ARBA" id="ARBA00013806"/>
    </source>
</evidence>
<comment type="subcellular location">
    <subcellularLocation>
        <location evidence="6">Cytoplasm</location>
    </subcellularLocation>
    <subcellularLocation>
        <location evidence="6">Preautophagosomal structure membrane</location>
        <topology evidence="6">Peripheral membrane protein</topology>
    </subcellularLocation>
</comment>
<evidence type="ECO:0000256" key="7">
    <source>
        <dbReference type="SAM" id="MobiDB-lite"/>
    </source>
</evidence>
<feature type="domain" description="Autophagy protein ATG17-like" evidence="8">
    <location>
        <begin position="29"/>
        <end position="423"/>
    </location>
</feature>
<dbReference type="PANTHER" id="PTHR28005:SF1">
    <property type="entry name" value="AUTOPHAGY-RELATED PROTEIN 17"/>
    <property type="match status" value="1"/>
</dbReference>
<dbReference type="InterPro" id="IPR045326">
    <property type="entry name" value="ATG17-like_dom"/>
</dbReference>
<dbReference type="EMBL" id="NBII01000008">
    <property type="protein sequence ID" value="PAV16271.1"/>
    <property type="molecule type" value="Genomic_DNA"/>
</dbReference>
<comment type="similarity">
    <text evidence="1 6">Belongs to the ATG17 family.</text>
</comment>
<dbReference type="AlphaFoldDB" id="A0A286U9K3"/>
<evidence type="ECO:0000256" key="4">
    <source>
        <dbReference type="ARBA" id="ARBA00023006"/>
    </source>
</evidence>
<keyword evidence="9" id="KW-0808">Transferase</keyword>
<sequence length="478" mass="54059">MSGAISPSVPGTPHLFSLVSHSKKAWQHGKQLCTRAHELTHATSSLATDVLALDAKARWTVQGISEQLKLATSIAKCIELQRSKLENRAKEWDKARSFHSGNLDSVLESLEKQVVPPDFHLSSSSSSIFASQLSDEEENPDTRENGTIRKKGKAKVWNKKKSSDRSRWKTLRDFIDFGSIVKATEEMDEDRDKLDEILVKTEDFPLILNENITSLQDSIPKIEPLPSIHEIFNSQEIVTSNMANHLEGLTSHYDEMAAALRDKESGEEISEEDLQEMNRDTDELPSIIADLEDDVASVTNSHNQLYLAKDNLLKLLATLEIILGRLTDLEGIMTEMLEQQQETEDVFEAHLASLQQHLTTIEHLYLTFTSYENSFNSLLIELERRRRFRDATEEIVKGMARQLDVLRNEEIQTRESFFSEHGSNLPDDLCLCVANMPTKWDVVPALGEVLEELPDLDEDLIVEATKHIDLIKDGTESL</sequence>
<keyword evidence="4 6" id="KW-0072">Autophagy</keyword>
<dbReference type="OrthoDB" id="1937984at2759"/>
<evidence type="ECO:0000313" key="10">
    <source>
        <dbReference type="Proteomes" id="UP000217199"/>
    </source>
</evidence>
<dbReference type="GO" id="GO:0016301">
    <property type="term" value="F:kinase activity"/>
    <property type="evidence" value="ECO:0007669"/>
    <property type="project" value="UniProtKB-KW"/>
</dbReference>
<evidence type="ECO:0000256" key="6">
    <source>
        <dbReference type="RuleBase" id="RU368080"/>
    </source>
</evidence>
<dbReference type="Proteomes" id="UP000217199">
    <property type="component" value="Unassembled WGS sequence"/>
</dbReference>
<evidence type="ECO:0000256" key="1">
    <source>
        <dbReference type="ARBA" id="ARBA00006259"/>
    </source>
</evidence>
<accession>A0A286U9K3</accession>
<feature type="region of interest" description="Disordered" evidence="7">
    <location>
        <begin position="130"/>
        <end position="156"/>
    </location>
</feature>